<name>A0ABS7C1X4_9BACL</name>
<dbReference type="InterPro" id="IPR058193">
    <property type="entry name" value="VanY/YodJ_core_dom"/>
</dbReference>
<protein>
    <submittedName>
        <fullName evidence="2">M15 family metallopeptidase</fullName>
    </submittedName>
</protein>
<reference evidence="2 3" key="1">
    <citation type="submission" date="2021-07" db="EMBL/GenBank/DDBJ databases">
        <title>Paenibacillus radiodurans sp. nov., isolated from the southeastern edge of Tengger Desert.</title>
        <authorList>
            <person name="Zhang G."/>
        </authorList>
    </citation>
    <scope>NUCLEOTIDE SEQUENCE [LARGE SCALE GENOMIC DNA]</scope>
    <source>
        <strain evidence="2 3">CCM 7311</strain>
    </source>
</reference>
<dbReference type="Pfam" id="PF02557">
    <property type="entry name" value="VanY"/>
    <property type="match status" value="1"/>
</dbReference>
<dbReference type="Proteomes" id="UP001519887">
    <property type="component" value="Unassembled WGS sequence"/>
</dbReference>
<evidence type="ECO:0000313" key="2">
    <source>
        <dbReference type="EMBL" id="MBW7454820.1"/>
    </source>
</evidence>
<dbReference type="RefSeq" id="WP_210040318.1">
    <property type="nucleotide sequence ID" value="NZ_JBHLVU010000007.1"/>
</dbReference>
<keyword evidence="3" id="KW-1185">Reference proteome</keyword>
<dbReference type="Gene3D" id="3.30.1380.10">
    <property type="match status" value="1"/>
</dbReference>
<dbReference type="InterPro" id="IPR009045">
    <property type="entry name" value="Zn_M74/Hedgehog-like"/>
</dbReference>
<accession>A0ABS7C1X4</accession>
<dbReference type="PANTHER" id="PTHR34385:SF1">
    <property type="entry name" value="PEPTIDOGLYCAN L-ALANYL-D-GLUTAMATE ENDOPEPTIDASE CWLK"/>
    <property type="match status" value="1"/>
</dbReference>
<dbReference type="SUPFAM" id="SSF55166">
    <property type="entry name" value="Hedgehog/DD-peptidase"/>
    <property type="match status" value="1"/>
</dbReference>
<dbReference type="CDD" id="cd14852">
    <property type="entry name" value="LD-carboxypeptidase"/>
    <property type="match status" value="1"/>
</dbReference>
<comment type="caution">
    <text evidence="2">The sequence shown here is derived from an EMBL/GenBank/DDBJ whole genome shotgun (WGS) entry which is preliminary data.</text>
</comment>
<dbReference type="Gene3D" id="3.30.200.180">
    <property type="match status" value="1"/>
</dbReference>
<gene>
    <name evidence="2" type="ORF">K0U00_12325</name>
</gene>
<proteinExistence type="predicted"/>
<evidence type="ECO:0000313" key="3">
    <source>
        <dbReference type="Proteomes" id="UP001519887"/>
    </source>
</evidence>
<sequence>MKKWIFGLIILLLLDFGFAQHKLKVIDKKSTEEDHQAPEVTPVKNVLTIQVTKDQIHKGNLLLVNKDHPVPSGDEAAEAVNLSQHEELLNGFGLLDNTIKLSPSLAQKFTTMVEFAENDGVNHFLISSGYRDEKRQEELYQQMGADYALPAGYSEHNLGLSLDIGSTQAEMNSAPEGLWLKANAWKYGFVLRYPQDKTAITGILYEPWHFRYVGLPHSAIMKEKNFVLEEYLDYLKEQKTITTTIDHQSYQISYYPVSGSTTIPIPANERYEISGDNIDGVIVTLYS</sequence>
<organism evidence="2 3">
    <name type="scientific">Paenibacillus sepulcri</name>
    <dbReference type="NCBI Taxonomy" id="359917"/>
    <lineage>
        <taxon>Bacteria</taxon>
        <taxon>Bacillati</taxon>
        <taxon>Bacillota</taxon>
        <taxon>Bacilli</taxon>
        <taxon>Bacillales</taxon>
        <taxon>Paenibacillaceae</taxon>
        <taxon>Paenibacillus</taxon>
    </lineage>
</organism>
<dbReference type="InterPro" id="IPR003709">
    <property type="entry name" value="VanY-like_core_dom"/>
</dbReference>
<feature type="domain" description="D-alanyl-D-alanine carboxypeptidase-like core" evidence="1">
    <location>
        <begin position="99"/>
        <end position="214"/>
    </location>
</feature>
<dbReference type="EMBL" id="JAHZIK010000256">
    <property type="protein sequence ID" value="MBW7454820.1"/>
    <property type="molecule type" value="Genomic_DNA"/>
</dbReference>
<dbReference type="PANTHER" id="PTHR34385">
    <property type="entry name" value="D-ALANYL-D-ALANINE CARBOXYPEPTIDASE"/>
    <property type="match status" value="1"/>
</dbReference>
<evidence type="ECO:0000259" key="1">
    <source>
        <dbReference type="Pfam" id="PF02557"/>
    </source>
</evidence>
<dbReference type="InterPro" id="IPR052179">
    <property type="entry name" value="DD-CPase-like"/>
</dbReference>